<gene>
    <name evidence="2" type="ORF">A2754_02205</name>
</gene>
<evidence type="ECO:0000256" key="1">
    <source>
        <dbReference type="SAM" id="Phobius"/>
    </source>
</evidence>
<accession>A0A1F6MDU5</accession>
<keyword evidence="1" id="KW-1133">Transmembrane helix</keyword>
<keyword evidence="1" id="KW-0812">Transmembrane</keyword>
<feature type="transmembrane region" description="Helical" evidence="1">
    <location>
        <begin position="30"/>
        <end position="52"/>
    </location>
</feature>
<protein>
    <submittedName>
        <fullName evidence="2">Uncharacterized protein</fullName>
    </submittedName>
</protein>
<comment type="caution">
    <text evidence="2">The sequence shown here is derived from an EMBL/GenBank/DDBJ whole genome shotgun (WGS) entry which is preliminary data.</text>
</comment>
<dbReference type="EMBL" id="MFPU01000021">
    <property type="protein sequence ID" value="OGH69832.1"/>
    <property type="molecule type" value="Genomic_DNA"/>
</dbReference>
<reference evidence="2 3" key="1">
    <citation type="journal article" date="2016" name="Nat. Commun.">
        <title>Thousands of microbial genomes shed light on interconnected biogeochemical processes in an aquifer system.</title>
        <authorList>
            <person name="Anantharaman K."/>
            <person name="Brown C.T."/>
            <person name="Hug L.A."/>
            <person name="Sharon I."/>
            <person name="Castelle C.J."/>
            <person name="Probst A.J."/>
            <person name="Thomas B.C."/>
            <person name="Singh A."/>
            <person name="Wilkins M.J."/>
            <person name="Karaoz U."/>
            <person name="Brodie E.L."/>
            <person name="Williams K.H."/>
            <person name="Hubbard S.S."/>
            <person name="Banfield J.F."/>
        </authorList>
    </citation>
    <scope>NUCLEOTIDE SEQUENCE [LARGE SCALE GENOMIC DNA]</scope>
</reference>
<sequence length="198" mass="22082">MPTSPVDLIPKRKSSGSEISDQIISIVTNVYVSLSFVPVILFSLLYGVLYFYSAQAEENLNAAKQEVAGMESEVDYDKKTEVERFAKRLDVIEVLLSDHMKSSKAFAFIESITHRSVAFNTFKFIADGTMEASGQTVNYTTLGEQIIAWENNKDIEGFQLEQVSLADDGTVSFKVIMQVIPAVYKEIEGVEEDLVDDN</sequence>
<dbReference type="AlphaFoldDB" id="A0A1F6MDU5"/>
<evidence type="ECO:0000313" key="2">
    <source>
        <dbReference type="EMBL" id="OGH69832.1"/>
    </source>
</evidence>
<proteinExistence type="predicted"/>
<dbReference type="Proteomes" id="UP000177953">
    <property type="component" value="Unassembled WGS sequence"/>
</dbReference>
<keyword evidence="1" id="KW-0472">Membrane</keyword>
<evidence type="ECO:0000313" key="3">
    <source>
        <dbReference type="Proteomes" id="UP000177953"/>
    </source>
</evidence>
<organism evidence="2 3">
    <name type="scientific">Candidatus Magasanikbacteria bacterium RIFCSPHIGHO2_01_FULL_47_8</name>
    <dbReference type="NCBI Taxonomy" id="1798673"/>
    <lineage>
        <taxon>Bacteria</taxon>
        <taxon>Candidatus Magasanikiibacteriota</taxon>
    </lineage>
</organism>
<name>A0A1F6MDU5_9BACT</name>